<proteinExistence type="predicted"/>
<dbReference type="InterPro" id="IPR001245">
    <property type="entry name" value="Ser-Thr/Tyr_kinase_cat_dom"/>
</dbReference>
<dbReference type="PROSITE" id="PS00107">
    <property type="entry name" value="PROTEIN_KINASE_ATP"/>
    <property type="match status" value="1"/>
</dbReference>
<gene>
    <name evidence="5" type="ORF">PACLA_8A022362</name>
</gene>
<dbReference type="InterPro" id="IPR020635">
    <property type="entry name" value="Tyr_kinase_cat_dom"/>
</dbReference>
<evidence type="ECO:0000256" key="4">
    <source>
        <dbReference type="ARBA" id="ARBA00051243"/>
    </source>
</evidence>
<keyword evidence="2" id="KW-0732">Signal</keyword>
<dbReference type="InterPro" id="IPR000719">
    <property type="entry name" value="Prot_kinase_dom"/>
</dbReference>
<evidence type="ECO:0000256" key="1">
    <source>
        <dbReference type="ARBA" id="ARBA00004167"/>
    </source>
</evidence>
<dbReference type="PROSITE" id="PS50814">
    <property type="entry name" value="WIF"/>
    <property type="match status" value="1"/>
</dbReference>
<dbReference type="Pfam" id="PF07714">
    <property type="entry name" value="PK_Tyr_Ser-Thr"/>
    <property type="match status" value="1"/>
</dbReference>
<dbReference type="SUPFAM" id="SSF56112">
    <property type="entry name" value="Protein kinase-like (PK-like)"/>
    <property type="match status" value="1"/>
</dbReference>
<dbReference type="AlphaFoldDB" id="A0A6S7FUL4"/>
<dbReference type="FunFam" id="1.10.510.10:FF:000743">
    <property type="entry name" value="Predicted protein"/>
    <property type="match status" value="1"/>
</dbReference>
<evidence type="ECO:0000313" key="5">
    <source>
        <dbReference type="EMBL" id="CAB3983278.1"/>
    </source>
</evidence>
<dbReference type="GO" id="GO:0007399">
    <property type="term" value="P:nervous system development"/>
    <property type="evidence" value="ECO:0007669"/>
    <property type="project" value="TreeGrafter"/>
</dbReference>
<keyword evidence="5" id="KW-0675">Receptor</keyword>
<dbReference type="PROSITE" id="PS50011">
    <property type="entry name" value="PROTEIN_KINASE_DOM"/>
    <property type="match status" value="1"/>
</dbReference>
<dbReference type="GO" id="GO:0005886">
    <property type="term" value="C:plasma membrane"/>
    <property type="evidence" value="ECO:0007669"/>
    <property type="project" value="TreeGrafter"/>
</dbReference>
<comment type="subcellular location">
    <subcellularLocation>
        <location evidence="1">Membrane</location>
        <topology evidence="1">Single-pass membrane protein</topology>
    </subcellularLocation>
</comment>
<evidence type="ECO:0000256" key="3">
    <source>
        <dbReference type="ARBA" id="ARBA00023180"/>
    </source>
</evidence>
<dbReference type="GO" id="GO:0005524">
    <property type="term" value="F:ATP binding"/>
    <property type="evidence" value="ECO:0007669"/>
    <property type="project" value="UniProtKB-UniRule"/>
</dbReference>
<dbReference type="Gene3D" id="3.30.200.20">
    <property type="entry name" value="Phosphorylase Kinase, domain 1"/>
    <property type="match status" value="1"/>
</dbReference>
<dbReference type="PANTHER" id="PTHR24416">
    <property type="entry name" value="TYROSINE-PROTEIN KINASE RECEPTOR"/>
    <property type="match status" value="1"/>
</dbReference>
<protein>
    <submittedName>
        <fullName evidence="5">Hepatocyte growth factor receptor-like</fullName>
    </submittedName>
</protein>
<dbReference type="EMBL" id="CACRXK020000596">
    <property type="protein sequence ID" value="CAB3983278.1"/>
    <property type="molecule type" value="Genomic_DNA"/>
</dbReference>
<dbReference type="GO" id="GO:0004714">
    <property type="term" value="F:transmembrane receptor protein tyrosine kinase activity"/>
    <property type="evidence" value="ECO:0007669"/>
    <property type="project" value="UniProtKB-EC"/>
</dbReference>
<dbReference type="InterPro" id="IPR017441">
    <property type="entry name" value="Protein_kinase_ATP_BS"/>
</dbReference>
<dbReference type="InterPro" id="IPR050122">
    <property type="entry name" value="RTK"/>
</dbReference>
<dbReference type="GO" id="GO:0006909">
    <property type="term" value="P:phagocytosis"/>
    <property type="evidence" value="ECO:0007669"/>
    <property type="project" value="TreeGrafter"/>
</dbReference>
<dbReference type="OrthoDB" id="4062651at2759"/>
<dbReference type="CDD" id="cd00192">
    <property type="entry name" value="PTKc"/>
    <property type="match status" value="1"/>
</dbReference>
<dbReference type="PRINTS" id="PR00109">
    <property type="entry name" value="TYRKINASE"/>
</dbReference>
<dbReference type="Gene3D" id="2.60.40.2170">
    <property type="entry name" value="Wnt, WIF domain"/>
    <property type="match status" value="1"/>
</dbReference>
<dbReference type="Pfam" id="PF02019">
    <property type="entry name" value="WIF"/>
    <property type="match status" value="1"/>
</dbReference>
<dbReference type="InterPro" id="IPR011009">
    <property type="entry name" value="Kinase-like_dom_sf"/>
</dbReference>
<dbReference type="GO" id="GO:0007169">
    <property type="term" value="P:cell surface receptor protein tyrosine kinase signaling pathway"/>
    <property type="evidence" value="ECO:0007669"/>
    <property type="project" value="TreeGrafter"/>
</dbReference>
<dbReference type="Gene3D" id="1.10.510.10">
    <property type="entry name" value="Transferase(Phosphotransferase) domain 1"/>
    <property type="match status" value="1"/>
</dbReference>
<dbReference type="SMART" id="SM00219">
    <property type="entry name" value="TyrKc"/>
    <property type="match status" value="1"/>
</dbReference>
<dbReference type="GO" id="GO:0016477">
    <property type="term" value="P:cell migration"/>
    <property type="evidence" value="ECO:0007669"/>
    <property type="project" value="TreeGrafter"/>
</dbReference>
<dbReference type="InterPro" id="IPR038677">
    <property type="entry name" value="WIF_sf"/>
</dbReference>
<reference evidence="5" key="1">
    <citation type="submission" date="2020-04" db="EMBL/GenBank/DDBJ databases">
        <authorList>
            <person name="Alioto T."/>
            <person name="Alioto T."/>
            <person name="Gomez Garrido J."/>
        </authorList>
    </citation>
    <scope>NUCLEOTIDE SEQUENCE</scope>
    <source>
        <strain evidence="5">A484AB</strain>
    </source>
</reference>
<dbReference type="InterPro" id="IPR003306">
    <property type="entry name" value="WIF"/>
</dbReference>
<organism evidence="5 6">
    <name type="scientific">Paramuricea clavata</name>
    <name type="common">Red gorgonian</name>
    <name type="synonym">Violescent sea-whip</name>
    <dbReference type="NCBI Taxonomy" id="317549"/>
    <lineage>
        <taxon>Eukaryota</taxon>
        <taxon>Metazoa</taxon>
        <taxon>Cnidaria</taxon>
        <taxon>Anthozoa</taxon>
        <taxon>Octocorallia</taxon>
        <taxon>Malacalcyonacea</taxon>
        <taxon>Plexauridae</taxon>
        <taxon>Paramuricea</taxon>
    </lineage>
</organism>
<dbReference type="InterPro" id="IPR008266">
    <property type="entry name" value="Tyr_kinase_AS"/>
</dbReference>
<name>A0A6S7FUL4_PARCT</name>
<comment type="catalytic activity">
    <reaction evidence="4">
        <text>L-tyrosyl-[protein] + ATP = O-phospho-L-tyrosyl-[protein] + ADP + H(+)</text>
        <dbReference type="Rhea" id="RHEA:10596"/>
        <dbReference type="Rhea" id="RHEA-COMP:10136"/>
        <dbReference type="Rhea" id="RHEA-COMP:20101"/>
        <dbReference type="ChEBI" id="CHEBI:15378"/>
        <dbReference type="ChEBI" id="CHEBI:30616"/>
        <dbReference type="ChEBI" id="CHEBI:46858"/>
        <dbReference type="ChEBI" id="CHEBI:61978"/>
        <dbReference type="ChEBI" id="CHEBI:456216"/>
        <dbReference type="EC" id="2.7.10.1"/>
    </reaction>
</comment>
<comment type="caution">
    <text evidence="5">The sequence shown here is derived from an EMBL/GenBank/DDBJ whole genome shotgun (WGS) entry which is preliminary data.</text>
</comment>
<dbReference type="GO" id="GO:0043235">
    <property type="term" value="C:receptor complex"/>
    <property type="evidence" value="ECO:0007669"/>
    <property type="project" value="TreeGrafter"/>
</dbReference>
<dbReference type="PROSITE" id="PS00109">
    <property type="entry name" value="PROTEIN_KINASE_TYR"/>
    <property type="match status" value="1"/>
</dbReference>
<sequence length="682" mass="78045">MARRNQSRNLRLKCLAILMLCCAFQRTQCGLTLYIHRDFAVNKMQLDVKNDIFLIKNGVKNEVFRNSKLFTETTNALPATLDHIELTWLALKHDEKYQLRITSENVKILQQPMMKPHDLEGTVTVSKGSRTFVVYLYCTGMVQGLVHIHFSLNYTNFKKITVKRTLDFTISKQCDRSESKTTTESSQTNSIDRTVVVTVSASLALLVCVIIAVVFFWRYVKRIRRRFGFDEATEQLSPHRESFTSSNISIPHISHLPTVVYSPKRHTSGQSFTKIAKHENTTTIQAHSCDSVTTTARENLSNGHVSPISFNGRSSVNNRQLFTQISITDDDVFASNETDVALTQNREKREERLSLAKDTPDKQLAFATLNEYWTEKLGDSLKCRDRVEIRREVLGEGTFGRVLRGRLIVACEQTENNVDLAVKICQENVEFDHMISLVNEAILMKKLCHENLLELLGVVLQPSSSPLILTPYMQHGDLHKFLRHSRGIGIRRQLIGSQQLVNFGGQIARGMEYLASQKVVHRDLAARNCLVDANLNVKIGDFGLAREVKQFDLYKMEHPTQLAVKWLALESLLYYIFTEKSDVWSFGIVLWELVTLGSQPYAGLDNYEVTQYLETGKRLPRPLRCPDDLYSIMQSCWLPAPEERPLFSVLVHKLEDYELRLRPSCITFEFDEDTIEMSDGLF</sequence>
<evidence type="ECO:0000313" key="6">
    <source>
        <dbReference type="Proteomes" id="UP001152795"/>
    </source>
</evidence>
<keyword evidence="3" id="KW-0325">Glycoprotein</keyword>
<accession>A0A6S7FUL4</accession>
<dbReference type="Proteomes" id="UP001152795">
    <property type="component" value="Unassembled WGS sequence"/>
</dbReference>
<evidence type="ECO:0000256" key="2">
    <source>
        <dbReference type="ARBA" id="ARBA00022729"/>
    </source>
</evidence>
<keyword evidence="6" id="KW-1185">Reference proteome</keyword>
<dbReference type="PANTHER" id="PTHR24416:SF564">
    <property type="entry name" value="MACROPHAGE-STIMULATING PROTEIN RECEPTOR"/>
    <property type="match status" value="1"/>
</dbReference>